<feature type="compositionally biased region" description="Low complexity" evidence="1">
    <location>
        <begin position="486"/>
        <end position="530"/>
    </location>
</feature>
<feature type="compositionally biased region" description="Basic and acidic residues" evidence="1">
    <location>
        <begin position="403"/>
        <end position="414"/>
    </location>
</feature>
<feature type="compositionally biased region" description="Low complexity" evidence="1">
    <location>
        <begin position="347"/>
        <end position="358"/>
    </location>
</feature>
<sequence length="808" mass="87947">MNDGAHPEVPVWAFAAPEEPDPFPFLFSLPVRFPSCYHNVKTGLLPSPPPPGLHPDDLPSDAPQDIYNQGYCNALQEAYHSMGMLPSPDRTTPISFRLRSGIASMPKSEKPAAGKLLWNWGLRGHYRRIFGETMVGNTTDTSALDGREPEISLSRRRSSIDGIGVLPSASHLNFENARPPTPPRPKRALVFAAGNSVDRVKSSATSHQEADGVTCIGSQFDGSETLSKSKSIRFGGVDAVSSQPPGSSKARNDEDTNLTTKSSSEIHLSTDTRQSTTPYDVSDAIKQVQRMIEIAKDIPSRRGTASDLQSQSTPNRHAVESQAAKRPDLPRPIRQKRREFSQGSDNTTSSIGSTKSSIPFGLDGSSKDWKPHNAKSTPSVGLNIPGKAALPSNMQSSSQKPDFAQELKQFKESLKMTPIAKAGESVSQAIQRVSSLSRPARPSPEELEEAEDANEARKDSLVHERLDQPRTASDPESDPESESRESMSPPSSPSRPVASRPSGPRSAPVQSTRHSAAAAARIAILAQSRAARLESQATASEQDEQLTRQHSVRPVVPRNPPSGRSTSARQHSKKAVVDEEEMSDDPRIQNYAQRSRYVMSAKPAFYNKPLFRAFPSPTTNLSDVQRNLNDFDEYDIGAAGPSGRTFRTRMMDEMQAATRASIARHRPPPGAYKVWSPSGNSFFWTTDEAQRVGGELQAQEEAERARARATEIQQHSAAPSSRDSSQDSVRTSYRVGDGEEVPESAYRRSSFSYSQDSEQEQEGEGDGQGQGESAEAEGAAPPGHLQQLQLPVRSRPLPPPPAADLDSE</sequence>
<feature type="compositionally biased region" description="Polar residues" evidence="1">
    <location>
        <begin position="257"/>
        <end position="279"/>
    </location>
</feature>
<feature type="region of interest" description="Disordered" evidence="1">
    <location>
        <begin position="296"/>
        <end position="587"/>
    </location>
</feature>
<reference evidence="2 3" key="1">
    <citation type="submission" date="2015-07" db="EMBL/GenBank/DDBJ databases">
        <title>Comparative genomics of the Sigatoka disease complex on banana suggests a link between parallel evolutionary changes in Pseudocercospora fijiensis and Pseudocercospora eumusae and increased virulence on the banana host.</title>
        <authorList>
            <person name="Chang T.-C."/>
            <person name="Salvucci A."/>
            <person name="Crous P.W."/>
            <person name="Stergiopoulos I."/>
        </authorList>
    </citation>
    <scope>NUCLEOTIDE SEQUENCE [LARGE SCALE GENOMIC DNA]</scope>
    <source>
        <strain evidence="2 3">CBS 114824</strain>
    </source>
</reference>
<keyword evidence="3" id="KW-1185">Reference proteome</keyword>
<feature type="compositionally biased region" description="Polar residues" evidence="1">
    <location>
        <begin position="715"/>
        <end position="731"/>
    </location>
</feature>
<organism evidence="2 3">
    <name type="scientific">Pseudocercospora eumusae</name>
    <dbReference type="NCBI Taxonomy" id="321146"/>
    <lineage>
        <taxon>Eukaryota</taxon>
        <taxon>Fungi</taxon>
        <taxon>Dikarya</taxon>
        <taxon>Ascomycota</taxon>
        <taxon>Pezizomycotina</taxon>
        <taxon>Dothideomycetes</taxon>
        <taxon>Dothideomycetidae</taxon>
        <taxon>Mycosphaerellales</taxon>
        <taxon>Mycosphaerellaceae</taxon>
        <taxon>Pseudocercospora</taxon>
    </lineage>
</organism>
<feature type="compositionally biased region" description="Polar residues" evidence="1">
    <location>
        <begin position="306"/>
        <end position="315"/>
    </location>
</feature>
<comment type="caution">
    <text evidence="2">The sequence shown here is derived from an EMBL/GenBank/DDBJ whole genome shotgun (WGS) entry which is preliminary data.</text>
</comment>
<feature type="compositionally biased region" description="Low complexity" evidence="1">
    <location>
        <begin position="771"/>
        <end position="795"/>
    </location>
</feature>
<feature type="compositionally biased region" description="Polar residues" evidence="1">
    <location>
        <begin position="425"/>
        <end position="437"/>
    </location>
</feature>
<dbReference type="EMBL" id="LFZN01000036">
    <property type="protein sequence ID" value="KXT02878.1"/>
    <property type="molecule type" value="Genomic_DNA"/>
</dbReference>
<feature type="region of interest" description="Disordered" evidence="1">
    <location>
        <begin position="694"/>
        <end position="808"/>
    </location>
</feature>
<dbReference type="Proteomes" id="UP000070133">
    <property type="component" value="Unassembled WGS sequence"/>
</dbReference>
<protein>
    <submittedName>
        <fullName evidence="2">Uncharacterized protein</fullName>
    </submittedName>
</protein>
<evidence type="ECO:0000313" key="3">
    <source>
        <dbReference type="Proteomes" id="UP000070133"/>
    </source>
</evidence>
<evidence type="ECO:0000313" key="2">
    <source>
        <dbReference type="EMBL" id="KXT02878.1"/>
    </source>
</evidence>
<feature type="compositionally biased region" description="Basic and acidic residues" evidence="1">
    <location>
        <begin position="454"/>
        <end position="468"/>
    </location>
</feature>
<evidence type="ECO:0000256" key="1">
    <source>
        <dbReference type="SAM" id="MobiDB-lite"/>
    </source>
</evidence>
<dbReference type="AlphaFoldDB" id="A0A139HK49"/>
<name>A0A139HK49_9PEZI</name>
<feature type="compositionally biased region" description="Basic and acidic residues" evidence="1">
    <location>
        <begin position="317"/>
        <end position="331"/>
    </location>
</feature>
<feature type="region of interest" description="Disordered" evidence="1">
    <location>
        <begin position="236"/>
        <end position="280"/>
    </location>
</feature>
<proteinExistence type="predicted"/>
<dbReference type="OrthoDB" id="10584705at2759"/>
<feature type="compositionally biased region" description="Low complexity" evidence="1">
    <location>
        <begin position="552"/>
        <end position="565"/>
    </location>
</feature>
<gene>
    <name evidence="2" type="ORF">AC578_1835</name>
</gene>
<accession>A0A139HK49</accession>